<comment type="caution">
    <text evidence="1">The sequence shown here is derived from an EMBL/GenBank/DDBJ whole genome shotgun (WGS) entry which is preliminary data.</text>
</comment>
<protein>
    <submittedName>
        <fullName evidence="1">Uncharacterized protein</fullName>
    </submittedName>
</protein>
<gene>
    <name evidence="1" type="ORF">V6N12_070518</name>
</gene>
<evidence type="ECO:0000313" key="2">
    <source>
        <dbReference type="Proteomes" id="UP001472677"/>
    </source>
</evidence>
<organism evidence="1 2">
    <name type="scientific">Hibiscus sabdariffa</name>
    <name type="common">roselle</name>
    <dbReference type="NCBI Taxonomy" id="183260"/>
    <lineage>
        <taxon>Eukaryota</taxon>
        <taxon>Viridiplantae</taxon>
        <taxon>Streptophyta</taxon>
        <taxon>Embryophyta</taxon>
        <taxon>Tracheophyta</taxon>
        <taxon>Spermatophyta</taxon>
        <taxon>Magnoliopsida</taxon>
        <taxon>eudicotyledons</taxon>
        <taxon>Gunneridae</taxon>
        <taxon>Pentapetalae</taxon>
        <taxon>rosids</taxon>
        <taxon>malvids</taxon>
        <taxon>Malvales</taxon>
        <taxon>Malvaceae</taxon>
        <taxon>Malvoideae</taxon>
        <taxon>Hibiscus</taxon>
    </lineage>
</organism>
<dbReference type="Proteomes" id="UP001472677">
    <property type="component" value="Unassembled WGS sequence"/>
</dbReference>
<keyword evidence="2" id="KW-1185">Reference proteome</keyword>
<proteinExistence type="predicted"/>
<dbReference type="EMBL" id="JBBPBM010000006">
    <property type="protein sequence ID" value="KAK8580235.1"/>
    <property type="molecule type" value="Genomic_DNA"/>
</dbReference>
<accession>A0ABR2FH83</accession>
<sequence>MSKPPSHWPKLTQKFATGASGLRSARQMDCFRSVLEDCSLDDLGFSGPWFIGKNRWRCSKGRRKPGGRNFPIFSFII</sequence>
<reference evidence="1 2" key="1">
    <citation type="journal article" date="2024" name="G3 (Bethesda)">
        <title>Genome assembly of Hibiscus sabdariffa L. provides insights into metabolisms of medicinal natural products.</title>
        <authorList>
            <person name="Kim T."/>
        </authorList>
    </citation>
    <scope>NUCLEOTIDE SEQUENCE [LARGE SCALE GENOMIC DNA]</scope>
    <source>
        <strain evidence="1">TK-2024</strain>
        <tissue evidence="1">Old leaves</tissue>
    </source>
</reference>
<evidence type="ECO:0000313" key="1">
    <source>
        <dbReference type="EMBL" id="KAK8580235.1"/>
    </source>
</evidence>
<name>A0ABR2FH83_9ROSI</name>